<keyword evidence="2" id="KW-0489">Methyltransferase</keyword>
<dbReference type="HOGENOM" id="CLU_037990_5_3_11"/>
<dbReference type="CDD" id="cd02440">
    <property type="entry name" value="AdoMet_MTases"/>
    <property type="match status" value="1"/>
</dbReference>
<dbReference type="Gene3D" id="3.40.50.150">
    <property type="entry name" value="Vaccinia Virus protein VP39"/>
    <property type="match status" value="1"/>
</dbReference>
<dbReference type="InterPro" id="IPR013216">
    <property type="entry name" value="Methyltransf_11"/>
</dbReference>
<organism evidence="2">
    <name type="scientific">Thermobifida fusca (strain YX)</name>
    <dbReference type="NCBI Taxonomy" id="269800"/>
    <lineage>
        <taxon>Bacteria</taxon>
        <taxon>Bacillati</taxon>
        <taxon>Actinomycetota</taxon>
        <taxon>Actinomycetes</taxon>
        <taxon>Streptosporangiales</taxon>
        <taxon>Nocardiopsidaceae</taxon>
        <taxon>Thermobifida</taxon>
    </lineage>
</organism>
<dbReference type="RefSeq" id="WP_011292097.1">
    <property type="nucleotide sequence ID" value="NC_007333.1"/>
</dbReference>
<dbReference type="PANTHER" id="PTHR43861">
    <property type="entry name" value="TRANS-ACONITATE 2-METHYLTRANSFERASE-RELATED"/>
    <property type="match status" value="1"/>
</dbReference>
<protein>
    <submittedName>
        <fullName evidence="2">S-adenosylmethionine (SAM)-dependent methyltransferase</fullName>
    </submittedName>
</protein>
<dbReference type="InterPro" id="IPR029063">
    <property type="entry name" value="SAM-dependent_MTases_sf"/>
</dbReference>
<feature type="domain" description="Methyltransferase type 11" evidence="1">
    <location>
        <begin position="38"/>
        <end position="127"/>
    </location>
</feature>
<reference evidence="2" key="1">
    <citation type="submission" date="2005-07" db="EMBL/GenBank/DDBJ databases">
        <title>Complete sequence of Thermobifida fusca YX.</title>
        <authorList>
            <consortium name="US DOE Joint Genome Institute"/>
            <person name="Copeland A."/>
            <person name="Lucas S."/>
            <person name="Lapidus A."/>
            <person name="Barry K."/>
            <person name="Detter J.C."/>
            <person name="Glavina T."/>
            <person name="Hammon N."/>
            <person name="Israni S."/>
            <person name="Pitluck S."/>
            <person name="Di Bartolo G."/>
            <person name="Chain P."/>
            <person name="Schmutz J."/>
            <person name="Larimer F."/>
            <person name="Land M."/>
            <person name="Lykidis A."/>
            <person name="Richardson P."/>
        </authorList>
    </citation>
    <scope>NUCLEOTIDE SEQUENCE</scope>
    <source>
        <strain evidence="2">YX</strain>
    </source>
</reference>
<dbReference type="OrthoDB" id="9795085at2"/>
<keyword evidence="2" id="KW-0808">Transferase</keyword>
<evidence type="ECO:0000313" key="2">
    <source>
        <dbReference type="EMBL" id="AAZ55706.1"/>
    </source>
</evidence>
<dbReference type="GO" id="GO:0008757">
    <property type="term" value="F:S-adenosylmethionine-dependent methyltransferase activity"/>
    <property type="evidence" value="ECO:0007669"/>
    <property type="project" value="InterPro"/>
</dbReference>
<dbReference type="SUPFAM" id="SSF53335">
    <property type="entry name" value="S-adenosyl-L-methionine-dependent methyltransferases"/>
    <property type="match status" value="1"/>
</dbReference>
<dbReference type="eggNOG" id="COG4106">
    <property type="taxonomic scope" value="Bacteria"/>
</dbReference>
<accession>Q47PB3</accession>
<evidence type="ECO:0000259" key="1">
    <source>
        <dbReference type="Pfam" id="PF08241"/>
    </source>
</evidence>
<sequence length="251" mass="26904">MTAHVWDAELYDARHSFVAAHGTALLDLLNAAPGERVLDAGCGTGDHVAQLAAAGVDVLGVDISPEMVARAAARFPGIPVTVADLRALPFREEFDAVLSNAVLHWVPEADQAAASLRAVLRPGGRLVAELGGAGNIATLTTAIHELRAEWGLPQAASPWYFPTVAQYARVLENAGFEVRAAWLFDRPTPLTGADGLGSWVRMFATSLLAGVTDTDAFLTALEQRLRPALYQDGSWWADYRRLRVVAVVPSR</sequence>
<proteinExistence type="predicted"/>
<name>Q47PB3_THEFY</name>
<gene>
    <name evidence="2" type="ordered locus">Tfu_1671</name>
</gene>
<dbReference type="EMBL" id="CP000088">
    <property type="protein sequence ID" value="AAZ55706.1"/>
    <property type="molecule type" value="Genomic_DNA"/>
</dbReference>
<dbReference type="STRING" id="269800.Tfu_1671"/>
<dbReference type="PANTHER" id="PTHR43861:SF1">
    <property type="entry name" value="TRANS-ACONITATE 2-METHYLTRANSFERASE"/>
    <property type="match status" value="1"/>
</dbReference>
<dbReference type="KEGG" id="tfu:Tfu_1671"/>
<dbReference type="Pfam" id="PF08241">
    <property type="entry name" value="Methyltransf_11"/>
    <property type="match status" value="1"/>
</dbReference>
<dbReference type="GO" id="GO:0032259">
    <property type="term" value="P:methylation"/>
    <property type="evidence" value="ECO:0007669"/>
    <property type="project" value="UniProtKB-KW"/>
</dbReference>
<dbReference type="AlphaFoldDB" id="Q47PB3"/>